<sequence>MTLESSKRFRVALSFPGEQRPFVARVAERLATDLGRQAVLYDAWCEAEFARSDLDTYLQSLYHDHCELIAVLLCADYERKEWCGLEWRAVRDLIKLRRADSVMPLRLDDTAIPGLFSIDGSVWIGKRSSAEIAEVILERLRLLDQGRAPGAAPPGGAGTPASARGWPARLGPWFRAWRFRLIATLAILLALGGLGVWFGAGPHPELAGTILDGAGRPIPGVTVALPEQGLHTQTDALGRFTLEVPGRGEQQVQLIATGPGLAPHRQYVLTGSRRLSFIMRPE</sequence>
<dbReference type="AlphaFoldDB" id="A0A2K8UA71"/>
<name>A0A2K8UA71_9GAMM</name>
<evidence type="ECO:0000313" key="3">
    <source>
        <dbReference type="EMBL" id="AUB82309.1"/>
    </source>
</evidence>
<feature type="domain" description="TIR" evidence="2">
    <location>
        <begin position="11"/>
        <end position="125"/>
    </location>
</feature>
<feature type="transmembrane region" description="Helical" evidence="1">
    <location>
        <begin position="179"/>
        <end position="200"/>
    </location>
</feature>
<dbReference type="GO" id="GO:0007165">
    <property type="term" value="P:signal transduction"/>
    <property type="evidence" value="ECO:0007669"/>
    <property type="project" value="InterPro"/>
</dbReference>
<keyword evidence="1" id="KW-0472">Membrane</keyword>
<keyword evidence="1" id="KW-1133">Transmembrane helix</keyword>
<dbReference type="SUPFAM" id="SSF52200">
    <property type="entry name" value="Toll/Interleukin receptor TIR domain"/>
    <property type="match status" value="1"/>
</dbReference>
<dbReference type="Proteomes" id="UP000232638">
    <property type="component" value="Chromosome"/>
</dbReference>
<dbReference type="Pfam" id="PF13620">
    <property type="entry name" value="CarboxypepD_reg"/>
    <property type="match status" value="1"/>
</dbReference>
<evidence type="ECO:0000259" key="2">
    <source>
        <dbReference type="Pfam" id="PF13676"/>
    </source>
</evidence>
<accession>A0A2K8UA71</accession>
<dbReference type="Gene3D" id="2.60.40.1120">
    <property type="entry name" value="Carboxypeptidase-like, regulatory domain"/>
    <property type="match status" value="1"/>
</dbReference>
<keyword evidence="4" id="KW-1185">Reference proteome</keyword>
<dbReference type="InterPro" id="IPR000157">
    <property type="entry name" value="TIR_dom"/>
</dbReference>
<dbReference type="InterPro" id="IPR035897">
    <property type="entry name" value="Toll_tir_struct_dom_sf"/>
</dbReference>
<keyword evidence="1" id="KW-0812">Transmembrane</keyword>
<dbReference type="RefSeq" id="WP_100920045.1">
    <property type="nucleotide sequence ID" value="NZ_CP020370.1"/>
</dbReference>
<organism evidence="3 4">
    <name type="scientific">Candidatus Thiodictyon syntrophicum</name>
    <dbReference type="NCBI Taxonomy" id="1166950"/>
    <lineage>
        <taxon>Bacteria</taxon>
        <taxon>Pseudomonadati</taxon>
        <taxon>Pseudomonadota</taxon>
        <taxon>Gammaproteobacteria</taxon>
        <taxon>Chromatiales</taxon>
        <taxon>Chromatiaceae</taxon>
        <taxon>Thiodictyon</taxon>
    </lineage>
</organism>
<evidence type="ECO:0000313" key="4">
    <source>
        <dbReference type="Proteomes" id="UP000232638"/>
    </source>
</evidence>
<protein>
    <recommendedName>
        <fullName evidence="2">TIR domain-containing protein</fullName>
    </recommendedName>
</protein>
<reference evidence="3 4" key="1">
    <citation type="submission" date="2017-03" db="EMBL/GenBank/DDBJ databases">
        <title>Complete genome sequence of Candidatus 'Thiodictyon syntrophicum' sp. nov. strain Cad16T, a photolithoautotroph purple sulfur bacterium isolated from an alpine meromictic lake.</title>
        <authorList>
            <person name="Luedin S.M."/>
            <person name="Pothier J.F."/>
            <person name="Danza F."/>
            <person name="Storelli N."/>
            <person name="Wittwer M."/>
            <person name="Tonolla M."/>
        </authorList>
    </citation>
    <scope>NUCLEOTIDE SEQUENCE [LARGE SCALE GENOMIC DNA]</scope>
    <source>
        <strain evidence="3 4">Cad16T</strain>
    </source>
</reference>
<gene>
    <name evidence="3" type="ORF">THSYN_16040</name>
</gene>
<proteinExistence type="predicted"/>
<dbReference type="EMBL" id="CP020370">
    <property type="protein sequence ID" value="AUB82309.1"/>
    <property type="molecule type" value="Genomic_DNA"/>
</dbReference>
<dbReference type="Pfam" id="PF13676">
    <property type="entry name" value="TIR_2"/>
    <property type="match status" value="1"/>
</dbReference>
<dbReference type="SUPFAM" id="SSF49464">
    <property type="entry name" value="Carboxypeptidase regulatory domain-like"/>
    <property type="match status" value="1"/>
</dbReference>
<dbReference type="InterPro" id="IPR008969">
    <property type="entry name" value="CarboxyPept-like_regulatory"/>
</dbReference>
<dbReference type="KEGG" id="tsy:THSYN_16040"/>
<evidence type="ECO:0000256" key="1">
    <source>
        <dbReference type="SAM" id="Phobius"/>
    </source>
</evidence>